<dbReference type="AlphaFoldDB" id="A0A239M210"/>
<dbReference type="RefSeq" id="WP_179266179.1">
    <property type="nucleotide sequence ID" value="NZ_FZPH01000005.1"/>
</dbReference>
<dbReference type="CDD" id="cd07812">
    <property type="entry name" value="SRPBCC"/>
    <property type="match status" value="1"/>
</dbReference>
<name>A0A239M210_9ACTN</name>
<proteinExistence type="predicted"/>
<reference evidence="2 3" key="1">
    <citation type="submission" date="2017-06" db="EMBL/GenBank/DDBJ databases">
        <authorList>
            <person name="Kim H.J."/>
            <person name="Triplett B.A."/>
        </authorList>
    </citation>
    <scope>NUCLEOTIDE SEQUENCE [LARGE SCALE GENOMIC DNA]</scope>
    <source>
        <strain evidence="2 3">CGMCC 4.5593</strain>
    </source>
</reference>
<protein>
    <recommendedName>
        <fullName evidence="4">Polyketide cyclase / dehydrase and lipid transport</fullName>
    </recommendedName>
</protein>
<gene>
    <name evidence="2" type="ORF">SAMN05421812_10560</name>
</gene>
<feature type="region of interest" description="Disordered" evidence="1">
    <location>
        <begin position="157"/>
        <end position="176"/>
    </location>
</feature>
<accession>A0A239M210</accession>
<sequence length="176" mass="18935">MAKTGSFTYDLRAGCTVADAVALLSDFSRHTELHPFIVKVTEVSPVDGAVRSFVINDRFPLGPFHFTTTYTADVMAINRIGPPDAPHELVTEVVTVARQRPGTTLRNWTKIYPLSDGGCRIDVRITLTAPSILYGYAFKQARAAHHALAERLATVLDNTSGGTPDGVPPDGSSGPQ</sequence>
<keyword evidence="3" id="KW-1185">Reference proteome</keyword>
<evidence type="ECO:0000256" key="1">
    <source>
        <dbReference type="SAM" id="MobiDB-lite"/>
    </source>
</evidence>
<dbReference type="SUPFAM" id="SSF55961">
    <property type="entry name" value="Bet v1-like"/>
    <property type="match status" value="1"/>
</dbReference>
<organism evidence="2 3">
    <name type="scientific">Asanoa hainanensis</name>
    <dbReference type="NCBI Taxonomy" id="560556"/>
    <lineage>
        <taxon>Bacteria</taxon>
        <taxon>Bacillati</taxon>
        <taxon>Actinomycetota</taxon>
        <taxon>Actinomycetes</taxon>
        <taxon>Micromonosporales</taxon>
        <taxon>Micromonosporaceae</taxon>
        <taxon>Asanoa</taxon>
    </lineage>
</organism>
<dbReference type="Gene3D" id="3.30.530.20">
    <property type="match status" value="1"/>
</dbReference>
<dbReference type="EMBL" id="FZPH01000005">
    <property type="protein sequence ID" value="SNT36756.1"/>
    <property type="molecule type" value="Genomic_DNA"/>
</dbReference>
<dbReference type="InterPro" id="IPR023393">
    <property type="entry name" value="START-like_dom_sf"/>
</dbReference>
<evidence type="ECO:0008006" key="4">
    <source>
        <dbReference type="Google" id="ProtNLM"/>
    </source>
</evidence>
<evidence type="ECO:0000313" key="3">
    <source>
        <dbReference type="Proteomes" id="UP000198362"/>
    </source>
</evidence>
<dbReference type="Proteomes" id="UP000198362">
    <property type="component" value="Unassembled WGS sequence"/>
</dbReference>
<evidence type="ECO:0000313" key="2">
    <source>
        <dbReference type="EMBL" id="SNT36756.1"/>
    </source>
</evidence>